<proteinExistence type="predicted"/>
<keyword evidence="1" id="KW-0812">Transmembrane</keyword>
<dbReference type="InterPro" id="IPR038732">
    <property type="entry name" value="HpyO/CreE_NAD-binding"/>
</dbReference>
<protein>
    <recommendedName>
        <fullName evidence="2">FAD-dependent urate hydroxylase HpyO/Asp monooxygenase CreE-like FAD/NAD(P)-binding domain-containing protein</fullName>
    </recommendedName>
</protein>
<dbReference type="PANTHER" id="PTHR40254">
    <property type="entry name" value="BLR0577 PROTEIN"/>
    <property type="match status" value="1"/>
</dbReference>
<organism evidence="3 4">
    <name type="scientific">Candidatus Criblamydia sequanensis CRIB-18</name>
    <dbReference type="NCBI Taxonomy" id="1437425"/>
    <lineage>
        <taxon>Bacteria</taxon>
        <taxon>Pseudomonadati</taxon>
        <taxon>Chlamydiota</taxon>
        <taxon>Chlamydiia</taxon>
        <taxon>Parachlamydiales</taxon>
        <taxon>Candidatus Criblamydiaceae</taxon>
        <taxon>Candidatus Criblamydia</taxon>
    </lineage>
</organism>
<keyword evidence="1" id="KW-1133">Transmembrane helix</keyword>
<dbReference type="Gene3D" id="3.50.50.60">
    <property type="entry name" value="FAD/NAD(P)-binding domain"/>
    <property type="match status" value="1"/>
</dbReference>
<dbReference type="AlphaFoldDB" id="A0A090D016"/>
<dbReference type="PANTHER" id="PTHR40254:SF1">
    <property type="entry name" value="BLR0577 PROTEIN"/>
    <property type="match status" value="1"/>
</dbReference>
<dbReference type="Proteomes" id="UP000031552">
    <property type="component" value="Unassembled WGS sequence"/>
</dbReference>
<comment type="caution">
    <text evidence="3">The sequence shown here is derived from an EMBL/GenBank/DDBJ whole genome shotgun (WGS) entry which is preliminary data.</text>
</comment>
<dbReference type="RefSeq" id="WP_041016625.1">
    <property type="nucleotide sequence ID" value="NZ_CCEJ010000001.1"/>
</dbReference>
<evidence type="ECO:0000313" key="4">
    <source>
        <dbReference type="Proteomes" id="UP000031552"/>
    </source>
</evidence>
<dbReference type="eggNOG" id="COG4529">
    <property type="taxonomic scope" value="Bacteria"/>
</dbReference>
<dbReference type="Pfam" id="PF13454">
    <property type="entry name" value="NAD_binding_9"/>
    <property type="match status" value="1"/>
</dbReference>
<evidence type="ECO:0000259" key="2">
    <source>
        <dbReference type="Pfam" id="PF13454"/>
    </source>
</evidence>
<reference evidence="3" key="1">
    <citation type="submission" date="2013-12" db="EMBL/GenBank/DDBJ databases">
        <authorList>
            <person name="Linke B."/>
        </authorList>
    </citation>
    <scope>NUCLEOTIDE SEQUENCE [LARGE SCALE GENOMIC DNA]</scope>
    <source>
        <strain evidence="3">CRIB-18</strain>
    </source>
</reference>
<dbReference type="STRING" id="1437425.CSEC_0301"/>
<keyword evidence="1" id="KW-0472">Membrane</keyword>
<feature type="transmembrane region" description="Helical" evidence="1">
    <location>
        <begin position="6"/>
        <end position="23"/>
    </location>
</feature>
<accession>A0A090D016</accession>
<dbReference type="SUPFAM" id="SSF51905">
    <property type="entry name" value="FAD/NAD(P)-binding domain"/>
    <property type="match status" value="1"/>
</dbReference>
<reference evidence="3" key="2">
    <citation type="submission" date="2014-09" db="EMBL/GenBank/DDBJ databases">
        <title>Criblamydia sequanensis harbors a mega-plasmid encoding arsenite resistance.</title>
        <authorList>
            <person name="Bertelli C."/>
            <person name="Goesmann A."/>
            <person name="Greub G."/>
        </authorList>
    </citation>
    <scope>NUCLEOTIDE SEQUENCE [LARGE SCALE GENOMIC DNA]</scope>
    <source>
        <strain evidence="3">CRIB-18</strain>
    </source>
</reference>
<gene>
    <name evidence="3" type="ORF">CSEC_0301</name>
</gene>
<name>A0A090D016_9BACT</name>
<dbReference type="InterPro" id="IPR052189">
    <property type="entry name" value="L-asp_N-monooxygenase_NS-form"/>
</dbReference>
<sequence length="461" mass="52791">MSKDKIVIVGFGFSGLTILANFIEKAKHPLEITIFDKQSINGCGIAYGGDSKVHPLNVQADNMGIFESAPQDFYDWIHDNKALWESLYPDLKISKENYLPRKLYGLYLKNKLNTLLKKAKEKKHHIQFILEEVIEVTHEGNTLFVKSKEGKKSEADFLIIATSTPPTKNFSFETKELLESKNYIRNIWNPSLESQVEEGKPNHHTIIYGSGLTAVDALLSLKEANYKGKISVVSLTGLFPEVHSKINLSPIEIAPFNPSKDLLFLLKEYKTKWNFLKTKRADWRQLIDSLRPYTSYLWHGLNYDSKIQFLKRLLPLWNRHRHRMSYSSFEVISKLKPQIKKGRVSNVIKLSDQKFEVVIESPEKREAFLADVVINCSGPEYRLNERRDSLLSSLFEQKMITPDSLNMGIKIENLETLNSDKSGKIFALGSLLFGEKFETTSVPEIRSQAATIVKTILNDFQ</sequence>
<evidence type="ECO:0000256" key="1">
    <source>
        <dbReference type="SAM" id="Phobius"/>
    </source>
</evidence>
<evidence type="ECO:0000313" key="3">
    <source>
        <dbReference type="EMBL" id="CDR33140.1"/>
    </source>
</evidence>
<dbReference type="InterPro" id="IPR036188">
    <property type="entry name" value="FAD/NAD-bd_sf"/>
</dbReference>
<feature type="domain" description="FAD-dependent urate hydroxylase HpyO/Asp monooxygenase CreE-like FAD/NAD(P)-binding" evidence="2">
    <location>
        <begin position="7"/>
        <end position="163"/>
    </location>
</feature>
<keyword evidence="4" id="KW-1185">Reference proteome</keyword>
<dbReference type="EMBL" id="CCEJ010000001">
    <property type="protein sequence ID" value="CDR33140.1"/>
    <property type="molecule type" value="Genomic_DNA"/>
</dbReference>